<dbReference type="STRING" id="6211.A0A068Y6J6"/>
<dbReference type="OrthoDB" id="5981545at2759"/>
<dbReference type="GO" id="GO:0008270">
    <property type="term" value="F:zinc ion binding"/>
    <property type="evidence" value="ECO:0007669"/>
    <property type="project" value="UniProtKB-KW"/>
</dbReference>
<feature type="compositionally biased region" description="Basic residues" evidence="2">
    <location>
        <begin position="175"/>
        <end position="186"/>
    </location>
</feature>
<name>A0A068Y6J6_ECHMU</name>
<dbReference type="AlphaFoldDB" id="A0A068Y6J6"/>
<evidence type="ECO:0000313" key="5">
    <source>
        <dbReference type="Proteomes" id="UP000017246"/>
    </source>
</evidence>
<dbReference type="InterPro" id="IPR031885">
    <property type="entry name" value="DUF4764"/>
</dbReference>
<keyword evidence="5" id="KW-1185">Reference proteome</keyword>
<keyword evidence="1" id="KW-0862">Zinc</keyword>
<dbReference type="SMART" id="SM00355">
    <property type="entry name" value="ZnF_C2H2"/>
    <property type="match status" value="1"/>
</dbReference>
<feature type="region of interest" description="Disordered" evidence="2">
    <location>
        <begin position="254"/>
        <end position="293"/>
    </location>
</feature>
<dbReference type="Pfam" id="PF15961">
    <property type="entry name" value="DUF4764"/>
    <property type="match status" value="1"/>
</dbReference>
<sequence>MYQTSDYVPPTCEYADPSSSSFEVTQQQQQQPPQQYQQQIVLLETNDLEAVDLDAVRKINDRMVPSNPKAPVCSNKNPLRLIQQGDRFITTQKIKDSSLHQIIEILANDALVEQSKDGPSVFCFHNRNANRRIVLRLEHAHTKSQQNRQRDQSEKAFSEAASHSSLASSQDGTAKRRRGRRPGRKNKTAEEDDPDFEPDLPIEEVLPFPIIRRKAPIVTSNNDQLAAGRVSKPPKYLIKDYKHLRLEDLKDNEEEMRDGGNGMNDPSDDDSNVGYSDYDGGMDSNSDRDSGDNKKITSLGFDCDKCEKSFSTRAGLSRHKMLKHNPNGDVKRVGPWSDPALSALRRRNRLKEALEKATPEDIADIAAPKVAKAVSLWDYLFLRTEATISSSPPEGRSRASPSPPEIPSVLTEYLGFVDRFREFFGKHVQVAGVTCVDVKRVPEELETDEEEAAIMCGGPAPASVKRRRYLRMKKRRKLAEAVSGDATSQEPESVTTSNTPPAKSIVTENPSKFELTKLVDQDGCIQVNDQLAASVLGVETGRYKPVSPLSKDYLPRRYGSVQREQSPSVPSTPKKPLRRSDPLPKRALITTGEQVQPAQTIFENTRRNEEEEDLEPILAPDPTEEEKRDSEPNAPAEQNFYLQAEGVGHPIPDDWITSGAFIPVVFESGALSDLAMEAGTGRIFHRPTGQLVSLSTESDASGVEANNNLSDTVAVASLTGTESAPQQIYVSNISPTVCLITTPSGARYHVEHGGEGVTPETIQAILRMNGS</sequence>
<feature type="compositionally biased region" description="Polar residues" evidence="2">
    <location>
        <begin position="485"/>
        <end position="508"/>
    </location>
</feature>
<evidence type="ECO:0000256" key="1">
    <source>
        <dbReference type="PROSITE-ProRule" id="PRU00042"/>
    </source>
</evidence>
<proteinExistence type="predicted"/>
<feature type="compositionally biased region" description="Polar residues" evidence="2">
    <location>
        <begin position="591"/>
        <end position="603"/>
    </location>
</feature>
<evidence type="ECO:0000256" key="2">
    <source>
        <dbReference type="SAM" id="MobiDB-lite"/>
    </source>
</evidence>
<protein>
    <submittedName>
        <fullName evidence="4">Zinc finger C2H2 type</fullName>
    </submittedName>
</protein>
<organism evidence="4 5">
    <name type="scientific">Echinococcus multilocularis</name>
    <name type="common">Fox tapeworm</name>
    <dbReference type="NCBI Taxonomy" id="6211"/>
    <lineage>
        <taxon>Eukaryota</taxon>
        <taxon>Metazoa</taxon>
        <taxon>Spiralia</taxon>
        <taxon>Lophotrochozoa</taxon>
        <taxon>Platyhelminthes</taxon>
        <taxon>Cestoda</taxon>
        <taxon>Eucestoda</taxon>
        <taxon>Cyclophyllidea</taxon>
        <taxon>Taeniidae</taxon>
        <taxon>Echinococcus</taxon>
    </lineage>
</organism>
<feature type="region of interest" description="Disordered" evidence="2">
    <location>
        <begin position="479"/>
        <end position="508"/>
    </location>
</feature>
<dbReference type="EMBL" id="LN902847">
    <property type="protein sequence ID" value="CDS37892.1"/>
    <property type="molecule type" value="Genomic_DNA"/>
</dbReference>
<keyword evidence="1" id="KW-0479">Metal-binding</keyword>
<feature type="compositionally biased region" description="Acidic residues" evidence="2">
    <location>
        <begin position="190"/>
        <end position="201"/>
    </location>
</feature>
<dbReference type="PROSITE" id="PS00028">
    <property type="entry name" value="ZINC_FINGER_C2H2_1"/>
    <property type="match status" value="1"/>
</dbReference>
<evidence type="ECO:0000313" key="4">
    <source>
        <dbReference type="EMBL" id="CDS37892.1"/>
    </source>
</evidence>
<feature type="compositionally biased region" description="Basic and acidic residues" evidence="2">
    <location>
        <begin position="148"/>
        <end position="157"/>
    </location>
</feature>
<reference evidence="4" key="2">
    <citation type="submission" date="2015-11" db="EMBL/GenBank/DDBJ databases">
        <authorList>
            <person name="Zhang Y."/>
            <person name="Guo Z."/>
        </authorList>
    </citation>
    <scope>NUCLEOTIDE SEQUENCE</scope>
</reference>
<feature type="domain" description="C2H2-type" evidence="3">
    <location>
        <begin position="301"/>
        <end position="329"/>
    </location>
</feature>
<dbReference type="InterPro" id="IPR013087">
    <property type="entry name" value="Znf_C2H2_type"/>
</dbReference>
<dbReference type="PANTHER" id="PTHR16116">
    <property type="entry name" value="ZINC FINGER PROTEIN 839"/>
    <property type="match status" value="1"/>
</dbReference>
<feature type="compositionally biased region" description="Low complexity" evidence="2">
    <location>
        <begin position="158"/>
        <end position="169"/>
    </location>
</feature>
<dbReference type="Proteomes" id="UP000017246">
    <property type="component" value="Unassembled WGS sequence"/>
</dbReference>
<dbReference type="OMA" id="WITSGAF"/>
<keyword evidence="1" id="KW-0863">Zinc-finger</keyword>
<feature type="region of interest" description="Disordered" evidence="2">
    <location>
        <begin position="141"/>
        <end position="201"/>
    </location>
</feature>
<dbReference type="PANTHER" id="PTHR16116:SF5">
    <property type="entry name" value="ZINC FINGER PROTEIN 839"/>
    <property type="match status" value="1"/>
</dbReference>
<dbReference type="PROSITE" id="PS50157">
    <property type="entry name" value="ZINC_FINGER_C2H2_2"/>
    <property type="match status" value="1"/>
</dbReference>
<feature type="region of interest" description="Disordered" evidence="2">
    <location>
        <begin position="544"/>
        <end position="634"/>
    </location>
</feature>
<feature type="region of interest" description="Disordered" evidence="2">
    <location>
        <begin position="1"/>
        <end position="33"/>
    </location>
</feature>
<evidence type="ECO:0000259" key="3">
    <source>
        <dbReference type="PROSITE" id="PS50157"/>
    </source>
</evidence>
<accession>A0A068Y6J6</accession>
<reference evidence="4" key="1">
    <citation type="journal article" date="2013" name="Nature">
        <title>The genomes of four tapeworm species reveal adaptations to parasitism.</title>
        <authorList>
            <person name="Tsai I.J."/>
            <person name="Zarowiecki M."/>
            <person name="Holroyd N."/>
            <person name="Garciarrubio A."/>
            <person name="Sanchez-Flores A."/>
            <person name="Brooks K.L."/>
            <person name="Tracey A."/>
            <person name="Bobes R.J."/>
            <person name="Fragoso G."/>
            <person name="Sciutto E."/>
            <person name="Aslett M."/>
            <person name="Beasley H."/>
            <person name="Bennett H.M."/>
            <person name="Cai J."/>
            <person name="Camicia F."/>
            <person name="Clark R."/>
            <person name="Cucher M."/>
            <person name="De Silva N."/>
            <person name="Day T.A."/>
            <person name="Deplazes P."/>
            <person name="Estrada K."/>
            <person name="Fernandez C."/>
            <person name="Holland P.W."/>
            <person name="Hou J."/>
            <person name="Hu S."/>
            <person name="Huckvale T."/>
            <person name="Hung S.S."/>
            <person name="Kamenetzky L."/>
            <person name="Keane J.A."/>
            <person name="Kiss F."/>
            <person name="Koziol U."/>
            <person name="Lambert O."/>
            <person name="Liu K."/>
            <person name="Luo X."/>
            <person name="Luo Y."/>
            <person name="Macchiaroli N."/>
            <person name="Nichol S."/>
            <person name="Paps J."/>
            <person name="Parkinson J."/>
            <person name="Pouchkina-Stantcheva N."/>
            <person name="Riddiford N."/>
            <person name="Rosenzvit M."/>
            <person name="Salinas G."/>
            <person name="Wasmuth J.D."/>
            <person name="Zamanian M."/>
            <person name="Zheng Y."/>
            <person name="Cai X."/>
            <person name="Soberon X."/>
            <person name="Olson P.D."/>
            <person name="Laclette J.P."/>
            <person name="Brehm K."/>
            <person name="Berriman M."/>
            <person name="Garciarrubio A."/>
            <person name="Bobes R.J."/>
            <person name="Fragoso G."/>
            <person name="Sanchez-Flores A."/>
            <person name="Estrada K."/>
            <person name="Cevallos M.A."/>
            <person name="Morett E."/>
            <person name="Gonzalez V."/>
            <person name="Portillo T."/>
            <person name="Ochoa-Leyva A."/>
            <person name="Jose M.V."/>
            <person name="Sciutto E."/>
            <person name="Landa A."/>
            <person name="Jimenez L."/>
            <person name="Valdes V."/>
            <person name="Carrero J.C."/>
            <person name="Larralde C."/>
            <person name="Morales-Montor J."/>
            <person name="Limon-Lason J."/>
            <person name="Soberon X."/>
            <person name="Laclette J.P."/>
        </authorList>
    </citation>
    <scope>NUCLEOTIDE SEQUENCE [LARGE SCALE GENOMIC DNA]</scope>
</reference>
<dbReference type="InterPro" id="IPR039946">
    <property type="entry name" value="ZN839"/>
</dbReference>
<feature type="compositionally biased region" description="Polar residues" evidence="2">
    <location>
        <begin position="562"/>
        <end position="571"/>
    </location>
</feature>
<gene>
    <name evidence="4" type="ORF">EmuJ_000518300</name>
</gene>